<evidence type="ECO:0000256" key="1">
    <source>
        <dbReference type="ARBA" id="ARBA00010116"/>
    </source>
</evidence>
<dbReference type="InterPro" id="IPR015217">
    <property type="entry name" value="Invasin_dom_3"/>
</dbReference>
<dbReference type="InterPro" id="IPR003344">
    <property type="entry name" value="Big_1_dom"/>
</dbReference>
<dbReference type="InterPro" id="IPR003961">
    <property type="entry name" value="FN3_dom"/>
</dbReference>
<feature type="region of interest" description="Disordered" evidence="3">
    <location>
        <begin position="889"/>
        <end position="916"/>
    </location>
</feature>
<organism evidence="7 8">
    <name type="scientific">Paenibacillus timonensis</name>
    <dbReference type="NCBI Taxonomy" id="225915"/>
    <lineage>
        <taxon>Bacteria</taxon>
        <taxon>Bacillati</taxon>
        <taxon>Bacillota</taxon>
        <taxon>Bacilli</taxon>
        <taxon>Bacillales</taxon>
        <taxon>Paenibacillaceae</taxon>
        <taxon>Paenibacillus</taxon>
    </lineage>
</organism>
<protein>
    <submittedName>
        <fullName evidence="7">S-layer homology domain-containing protein</fullName>
    </submittedName>
</protein>
<dbReference type="SUPFAM" id="SSF49265">
    <property type="entry name" value="Fibronectin type III"/>
    <property type="match status" value="1"/>
</dbReference>
<dbReference type="PANTHER" id="PTHR13817:SF73">
    <property type="entry name" value="FIBRONECTIN TYPE-III DOMAIN-CONTAINING PROTEIN"/>
    <property type="match status" value="1"/>
</dbReference>
<evidence type="ECO:0000256" key="3">
    <source>
        <dbReference type="SAM" id="MobiDB-lite"/>
    </source>
</evidence>
<gene>
    <name evidence="7" type="ORF">ACFQ2Z_20865</name>
</gene>
<dbReference type="EMBL" id="JBHTKZ010000056">
    <property type="protein sequence ID" value="MFD1183801.1"/>
    <property type="molecule type" value="Genomic_DNA"/>
</dbReference>
<dbReference type="PANTHER" id="PTHR13817">
    <property type="entry name" value="TITIN"/>
    <property type="match status" value="1"/>
</dbReference>
<dbReference type="PROSITE" id="PS50853">
    <property type="entry name" value="FN3"/>
    <property type="match status" value="2"/>
</dbReference>
<dbReference type="SUPFAM" id="SSF49373">
    <property type="entry name" value="Invasin/intimin cell-adhesion fragments"/>
    <property type="match status" value="1"/>
</dbReference>
<dbReference type="InterPro" id="IPR036116">
    <property type="entry name" value="FN3_sf"/>
</dbReference>
<dbReference type="Gene3D" id="2.60.40.10">
    <property type="entry name" value="Immunoglobulins"/>
    <property type="match status" value="3"/>
</dbReference>
<dbReference type="SMART" id="SM00060">
    <property type="entry name" value="FN3"/>
    <property type="match status" value="2"/>
</dbReference>
<feature type="domain" description="SLH" evidence="6">
    <location>
        <begin position="1154"/>
        <end position="1217"/>
    </location>
</feature>
<proteinExistence type="inferred from homology"/>
<dbReference type="Pfam" id="PF00395">
    <property type="entry name" value="SLH"/>
    <property type="match status" value="3"/>
</dbReference>
<dbReference type="PROSITE" id="PS51272">
    <property type="entry name" value="SLH"/>
    <property type="match status" value="3"/>
</dbReference>
<evidence type="ECO:0000313" key="8">
    <source>
        <dbReference type="Proteomes" id="UP001597211"/>
    </source>
</evidence>
<dbReference type="InterPro" id="IPR001119">
    <property type="entry name" value="SLH_dom"/>
</dbReference>
<dbReference type="CDD" id="cd00063">
    <property type="entry name" value="FN3"/>
    <property type="match status" value="2"/>
</dbReference>
<evidence type="ECO:0000256" key="2">
    <source>
        <dbReference type="ARBA" id="ARBA00022737"/>
    </source>
</evidence>
<dbReference type="Proteomes" id="UP001597211">
    <property type="component" value="Unassembled WGS sequence"/>
</dbReference>
<feature type="domain" description="SLH" evidence="6">
    <location>
        <begin position="1218"/>
        <end position="1277"/>
    </location>
</feature>
<evidence type="ECO:0000259" key="5">
    <source>
        <dbReference type="PROSITE" id="PS51127"/>
    </source>
</evidence>
<feature type="domain" description="Fibronectin type-III" evidence="4">
    <location>
        <begin position="815"/>
        <end position="906"/>
    </location>
</feature>
<keyword evidence="8" id="KW-1185">Reference proteome</keyword>
<dbReference type="Pfam" id="PF09134">
    <property type="entry name" value="Invasin_D3"/>
    <property type="match status" value="1"/>
</dbReference>
<evidence type="ECO:0000313" key="7">
    <source>
        <dbReference type="EMBL" id="MFD1183801.1"/>
    </source>
</evidence>
<keyword evidence="2" id="KW-0677">Repeat</keyword>
<dbReference type="PROSITE" id="PS51127">
    <property type="entry name" value="BIG1"/>
    <property type="match status" value="1"/>
</dbReference>
<evidence type="ECO:0000259" key="6">
    <source>
        <dbReference type="PROSITE" id="PS51272"/>
    </source>
</evidence>
<dbReference type="SMART" id="SM00634">
    <property type="entry name" value="BID_1"/>
    <property type="match status" value="1"/>
</dbReference>
<feature type="domain" description="Fibronectin type-III" evidence="4">
    <location>
        <begin position="724"/>
        <end position="813"/>
    </location>
</feature>
<comment type="caution">
    <text evidence="7">The sequence shown here is derived from an EMBL/GenBank/DDBJ whole genome shotgun (WGS) entry which is preliminary data.</text>
</comment>
<dbReference type="InterPro" id="IPR013783">
    <property type="entry name" value="Ig-like_fold"/>
</dbReference>
<evidence type="ECO:0000259" key="4">
    <source>
        <dbReference type="PROSITE" id="PS50853"/>
    </source>
</evidence>
<accession>A0ABW3SG56</accession>
<comment type="similarity">
    <text evidence="1">Belongs to the intimin/invasin family.</text>
</comment>
<feature type="domain" description="SLH" evidence="6">
    <location>
        <begin position="1285"/>
        <end position="1344"/>
    </location>
</feature>
<dbReference type="InterPro" id="IPR050964">
    <property type="entry name" value="Striated_Muscle_Regulatory"/>
</dbReference>
<dbReference type="RefSeq" id="WP_308193233.1">
    <property type="nucleotide sequence ID" value="NZ_JAKSXN010000060.1"/>
</dbReference>
<feature type="domain" description="Big-1" evidence="5">
    <location>
        <begin position="181"/>
        <end position="273"/>
    </location>
</feature>
<feature type="compositionally biased region" description="Polar residues" evidence="3">
    <location>
        <begin position="891"/>
        <end position="905"/>
    </location>
</feature>
<dbReference type="Pfam" id="PF00041">
    <property type="entry name" value="fn3"/>
    <property type="match status" value="2"/>
</dbReference>
<name>A0ABW3SG56_9BACL</name>
<sequence>MNVLKIHKQWIAVLLILTMAFGFPVGEASAAEIEILDQEQSLINGNVWVNQESSRFQTFAPSITGKLSGIELNLMDTNGSPGAILVNIYEESNPSVLLVTGSSSAGYKSGWVRVDFPADGPELKRNTMYRMVVSTEQGGASGFGWYTSPSDDYPRGYTFAYGIDLTFRTYMIPDYSVSVEESELSVDTSSLVADGTSQATVTVRLKDRQGSYITTGGAAVAISSTLGSVGSVMDHNNGTYTATLTASTTAGTSTISATVGGNALAAKATVQFLPGPPSAVTASTGTHTPIVGASNAVNLSVSDAFGNRDTAFNGTHEVTISGYLPAPDGSYGSFNGAPLMSDSTVVGVNFTNGVATAGLILHFAQAQVISINVAGVSTPSANPLNFTPIAGNASAMKLTTDIAAPSSNGGVFTQQPVVTLLDAYGNVSVNDSSTVVTALKKDAGDWTLKGTTSVTASAGVAPFSDLGATNAASITGAQLVFHAGVLAQITSLPVTLPVAPARTVSASAATLNPVAGADDEITLTVKDGTGDTDTAFTGPHDVTLSGYLQAPDGSYGSLDGVALTASPNVVTVNFTGGVATMDLSLNKAAAQTLSLSVAGVNMPAADPLTITPIAGSATEMRLTTDIAAPSSNGGTFAQQPVVTLLDDYGNVSVNDSATVVAVSKQDTGAWTLTGTTTATANAGVVTFSDLGATNAAGVNGARLAFDAAGLAGVASAPVMLPWPSLAGPVIDSVTAGDGHVLIQWAPVYGTVTYAVYQRSSSGDYDDPVATVSGSVYSYDATGLTNGTTYYFRVKATNPGGDSAASNEVSAVPKNVPAAPTQVTAVAGNHSAIVSFTPPTDNGGSAITSYEVTASPGNIVVSGTAGPITIPGLPDGVYTFTVRAINDAGRSPASQASAPLVLTTTSSGGGKEPAPAPVPAPVPTAQVPVPEAANVLINGKLEQVGTVKTAIVNNQTVTTVVIDGEKLGARLAAMQRPVVSIRVNAESDVVVGEIGGRILQRMALKQAVIEITSKRAAYTLPVSQLNFDNLKDQLGADDASTDLKVQIEIAVPTSDIMEAVNHAAAQQKSSLVAPPLNFTVRGVLEDNKVEVTGFGGYVERTIAIPNGADPLQITTAIVVEPDGTVRHVPTKVMVIDGQRYAIAKSLTNSTYAVVWHPVEFPDVSTHWAKEAVNDMGSRMIVGGTAEGIFDPDRDITRAEFAAILVSALGLELENGPSRFTDVKSTAWYSGAVNTAYAYHFIDGFENGTFHPSDKMTREQALTVLAKAMALTGLKSKLPQQETEEGLSSFTDIADASPWAMAGIADCLRAGMVSGRGANLLAPKAFMSRAEVAVTMKKLLQKSELI</sequence>
<reference evidence="8" key="1">
    <citation type="journal article" date="2019" name="Int. J. Syst. Evol. Microbiol.">
        <title>The Global Catalogue of Microorganisms (GCM) 10K type strain sequencing project: providing services to taxonomists for standard genome sequencing and annotation.</title>
        <authorList>
            <consortium name="The Broad Institute Genomics Platform"/>
            <consortium name="The Broad Institute Genome Sequencing Center for Infectious Disease"/>
            <person name="Wu L."/>
            <person name="Ma J."/>
        </authorList>
    </citation>
    <scope>NUCLEOTIDE SEQUENCE [LARGE SCALE GENOMIC DNA]</scope>
    <source>
        <strain evidence="8">CCUG 48216</strain>
    </source>
</reference>
<dbReference type="InterPro" id="IPR008964">
    <property type="entry name" value="Invasin/intimin_cell_adhesion"/>
</dbReference>